<keyword evidence="4" id="KW-1185">Reference proteome</keyword>
<evidence type="ECO:0000313" key="4">
    <source>
        <dbReference type="Proteomes" id="UP000193978"/>
    </source>
</evidence>
<feature type="chain" id="PRO_5012258541" description="Energy transducer TonB" evidence="2">
    <location>
        <begin position="24"/>
        <end position="148"/>
    </location>
</feature>
<evidence type="ECO:0000313" key="3">
    <source>
        <dbReference type="EMBL" id="ARN83002.1"/>
    </source>
</evidence>
<dbReference type="OrthoDB" id="8455572at2"/>
<feature type="signal peptide" evidence="2">
    <location>
        <begin position="1"/>
        <end position="23"/>
    </location>
</feature>
<dbReference type="AlphaFoldDB" id="A0A1W6MZJ2"/>
<sequence length="148" mass="15414">MSSMRISWGVVIALSLGPACAQAQTAQPASPLAEKPKAVAPAAPAAPKPAETTAAAPPQEEIRSESKFLAVLYAEIAKQSASEEEKELGEGQASASFHVDANGKIDKVTIDNTTSEAHSAAVKRILAQVKVPRPPNGGMDIGQTFKFH</sequence>
<evidence type="ECO:0008006" key="5">
    <source>
        <dbReference type="Google" id="ProtNLM"/>
    </source>
</evidence>
<evidence type="ECO:0000256" key="2">
    <source>
        <dbReference type="SAM" id="SignalP"/>
    </source>
</evidence>
<protein>
    <recommendedName>
        <fullName evidence="5">Energy transducer TonB</fullName>
    </recommendedName>
</protein>
<dbReference type="SUPFAM" id="SSF74653">
    <property type="entry name" value="TolA/TonB C-terminal domain"/>
    <property type="match status" value="1"/>
</dbReference>
<reference evidence="3 4" key="1">
    <citation type="submission" date="2017-02" db="EMBL/GenBank/DDBJ databases">
        <authorList>
            <person name="Peterson S.W."/>
        </authorList>
    </citation>
    <scope>NUCLEOTIDE SEQUENCE [LARGE SCALE GENOMIC DNA]</scope>
    <source>
        <strain evidence="3 4">S285</strain>
    </source>
</reference>
<dbReference type="STRING" id="655015.B1812_20115"/>
<evidence type="ECO:0000256" key="1">
    <source>
        <dbReference type="SAM" id="MobiDB-lite"/>
    </source>
</evidence>
<name>A0A1W6MZJ2_9HYPH</name>
<dbReference type="Proteomes" id="UP000193978">
    <property type="component" value="Chromosome"/>
</dbReference>
<gene>
    <name evidence="3" type="ORF">B1812_20115</name>
</gene>
<organism evidence="3 4">
    <name type="scientific">Methylocystis bryophila</name>
    <dbReference type="NCBI Taxonomy" id="655015"/>
    <lineage>
        <taxon>Bacteria</taxon>
        <taxon>Pseudomonadati</taxon>
        <taxon>Pseudomonadota</taxon>
        <taxon>Alphaproteobacteria</taxon>
        <taxon>Hyphomicrobiales</taxon>
        <taxon>Methylocystaceae</taxon>
        <taxon>Methylocystis</taxon>
    </lineage>
</organism>
<proteinExistence type="predicted"/>
<accession>A0A1W6MZJ2</accession>
<keyword evidence="2" id="KW-0732">Signal</keyword>
<feature type="region of interest" description="Disordered" evidence="1">
    <location>
        <begin position="23"/>
        <end position="62"/>
    </location>
</feature>
<dbReference type="EMBL" id="CP019948">
    <property type="protein sequence ID" value="ARN83002.1"/>
    <property type="molecule type" value="Genomic_DNA"/>
</dbReference>
<dbReference type="KEGG" id="mbry:B1812_20115"/>
<feature type="compositionally biased region" description="Low complexity" evidence="1">
    <location>
        <begin position="23"/>
        <end position="58"/>
    </location>
</feature>